<proteinExistence type="predicted"/>
<evidence type="ECO:0000313" key="2">
    <source>
        <dbReference type="Proteomes" id="UP001230649"/>
    </source>
</evidence>
<gene>
    <name evidence="1" type="ORF">QFC20_002188</name>
</gene>
<dbReference type="Proteomes" id="UP001230649">
    <property type="component" value="Unassembled WGS sequence"/>
</dbReference>
<protein>
    <submittedName>
        <fullName evidence="1">Uncharacterized protein</fullName>
    </submittedName>
</protein>
<sequence length="482" mass="54080">MARVPSATSRTRAVTTYKSKNSPSSRTLGASLKTSGNKPSPKSNQKKAAVKKSKGFVAVDSFNDEESMGSEDDGEDDGFDPNLKALVKQSGLTTRRAKLKPAETPTTSRTLVNRQSNRFPPFHTSSSKHDRNSKTPKDGPEEGENDDDDSEDDELSFSNDGSDGLGEFQQQIKDMKKRHIGVDIVQQGKENIGVKGTTGRHPKERDQGRNFGKGKHYPYRNHLAPLTNCTSLAIRSHENRSHANRSKPYDPPATRHASNSRLQPKVPDAHVSKPVALTRTYDMGSSDSEGTESSNDQRVFAVRGHQSDRGGREYGRGDGMRKERHRVDESDDTESSENELEDDEMHGHGRHGAVTEVRDIASVFKGIRKMFQSQANGVQRRLYEEVQPMHRATEKMYKQLGGHISAKMIDQQSLMEKSLEQHRETFHPSKREMVDTVDSKMDSVLECVGQYTKIRERRRKVAERSLRLFMELGAHPPVERSI</sequence>
<reference evidence="1" key="1">
    <citation type="submission" date="2023-04" db="EMBL/GenBank/DDBJ databases">
        <title>Draft Genome sequencing of Naganishia species isolated from polar environments using Oxford Nanopore Technology.</title>
        <authorList>
            <person name="Leo P."/>
            <person name="Venkateswaran K."/>
        </authorList>
    </citation>
    <scope>NUCLEOTIDE SEQUENCE</scope>
    <source>
        <strain evidence="1">MNA-CCFEE 5262</strain>
    </source>
</reference>
<organism evidence="1 2">
    <name type="scientific">Naganishia adeliensis</name>
    <dbReference type="NCBI Taxonomy" id="92952"/>
    <lineage>
        <taxon>Eukaryota</taxon>
        <taxon>Fungi</taxon>
        <taxon>Dikarya</taxon>
        <taxon>Basidiomycota</taxon>
        <taxon>Agaricomycotina</taxon>
        <taxon>Tremellomycetes</taxon>
        <taxon>Filobasidiales</taxon>
        <taxon>Filobasidiaceae</taxon>
        <taxon>Naganishia</taxon>
    </lineage>
</organism>
<comment type="caution">
    <text evidence="1">The sequence shown here is derived from an EMBL/GenBank/DDBJ whole genome shotgun (WGS) entry which is preliminary data.</text>
</comment>
<dbReference type="EMBL" id="JASBWS010000015">
    <property type="protein sequence ID" value="KAJ9112401.1"/>
    <property type="molecule type" value="Genomic_DNA"/>
</dbReference>
<evidence type="ECO:0000313" key="1">
    <source>
        <dbReference type="EMBL" id="KAJ9112401.1"/>
    </source>
</evidence>
<accession>A0ACC2WLT3</accession>
<name>A0ACC2WLT3_9TREE</name>
<keyword evidence="2" id="KW-1185">Reference proteome</keyword>